<dbReference type="GeneID" id="96657337"/>
<gene>
    <name evidence="1" type="ORF">SAMN05444921_10279</name>
</gene>
<protein>
    <recommendedName>
        <fullName evidence="3">Restriction endonuclease</fullName>
    </recommendedName>
</protein>
<evidence type="ECO:0008006" key="3">
    <source>
        <dbReference type="Google" id="ProtNLM"/>
    </source>
</evidence>
<organism evidence="1 2">
    <name type="scientific">Streptomyces wuyuanensis</name>
    <dbReference type="NCBI Taxonomy" id="1196353"/>
    <lineage>
        <taxon>Bacteria</taxon>
        <taxon>Bacillati</taxon>
        <taxon>Actinomycetota</taxon>
        <taxon>Actinomycetes</taxon>
        <taxon>Kitasatosporales</taxon>
        <taxon>Streptomycetaceae</taxon>
        <taxon>Streptomyces</taxon>
    </lineage>
</organism>
<keyword evidence="2" id="KW-1185">Reference proteome</keyword>
<sequence length="61" mass="6714">MSALSVDPPAPHGQERDLVRFWEETDVPEGCKVEIIEGIVTVSPTPANSRNSAAQRVQRQL</sequence>
<name>A0A1G9NSL0_9ACTN</name>
<proteinExistence type="predicted"/>
<evidence type="ECO:0000313" key="1">
    <source>
        <dbReference type="EMBL" id="SDL89379.1"/>
    </source>
</evidence>
<dbReference type="RefSeq" id="WP_342029393.1">
    <property type="nucleotide sequence ID" value="NZ_FNHI01000002.1"/>
</dbReference>
<accession>A0A1G9NSL0</accession>
<dbReference type="Proteomes" id="UP000199063">
    <property type="component" value="Unassembled WGS sequence"/>
</dbReference>
<evidence type="ECO:0000313" key="2">
    <source>
        <dbReference type="Proteomes" id="UP000199063"/>
    </source>
</evidence>
<dbReference type="EMBL" id="FNHI01000002">
    <property type="protein sequence ID" value="SDL89379.1"/>
    <property type="molecule type" value="Genomic_DNA"/>
</dbReference>
<reference evidence="2" key="1">
    <citation type="submission" date="2016-10" db="EMBL/GenBank/DDBJ databases">
        <authorList>
            <person name="Varghese N."/>
            <person name="Submissions S."/>
        </authorList>
    </citation>
    <scope>NUCLEOTIDE SEQUENCE [LARGE SCALE GENOMIC DNA]</scope>
    <source>
        <strain evidence="2">CGMCC 4.7042</strain>
    </source>
</reference>
<dbReference type="AlphaFoldDB" id="A0A1G9NSL0"/>